<evidence type="ECO:0000313" key="4">
    <source>
        <dbReference type="EMBL" id="OFW60174.1"/>
    </source>
</evidence>
<dbReference type="AlphaFoldDB" id="A0A1F2WTE2"/>
<evidence type="ECO:0000256" key="2">
    <source>
        <dbReference type="ARBA" id="ARBA00022803"/>
    </source>
</evidence>
<dbReference type="SMART" id="SM00028">
    <property type="entry name" value="TPR"/>
    <property type="match status" value="5"/>
</dbReference>
<evidence type="ECO:0000256" key="1">
    <source>
        <dbReference type="ARBA" id="ARBA00022737"/>
    </source>
</evidence>
<dbReference type="STRING" id="1797197.A2Y75_02505"/>
<dbReference type="Pfam" id="PF13424">
    <property type="entry name" value="TPR_12"/>
    <property type="match status" value="1"/>
</dbReference>
<comment type="caution">
    <text evidence="4">The sequence shown here is derived from an EMBL/GenBank/DDBJ whole genome shotgun (WGS) entry which is preliminary data.</text>
</comment>
<organism evidence="4 5">
    <name type="scientific">Candidatus Solincola sediminis</name>
    <dbReference type="NCBI Taxonomy" id="1797199"/>
    <lineage>
        <taxon>Bacteria</taxon>
        <taxon>Bacillati</taxon>
        <taxon>Actinomycetota</taxon>
        <taxon>Candidatus Geothermincolia</taxon>
        <taxon>Candidatus Geothermincolales</taxon>
        <taxon>Candidatus Geothermincolaceae</taxon>
        <taxon>Candidatus Solincola</taxon>
    </lineage>
</organism>
<keyword evidence="2 3" id="KW-0802">TPR repeat</keyword>
<dbReference type="Proteomes" id="UP000177876">
    <property type="component" value="Unassembled WGS sequence"/>
</dbReference>
<gene>
    <name evidence="4" type="ORF">A2Y75_02505</name>
</gene>
<accession>A0A1F2WTE2</accession>
<evidence type="ECO:0000256" key="3">
    <source>
        <dbReference type="PROSITE-ProRule" id="PRU00339"/>
    </source>
</evidence>
<reference evidence="4 5" key="1">
    <citation type="journal article" date="2016" name="Nat. Commun.">
        <title>Thousands of microbial genomes shed light on interconnected biogeochemical processes in an aquifer system.</title>
        <authorList>
            <person name="Anantharaman K."/>
            <person name="Brown C.T."/>
            <person name="Hug L.A."/>
            <person name="Sharon I."/>
            <person name="Castelle C.J."/>
            <person name="Probst A.J."/>
            <person name="Thomas B.C."/>
            <person name="Singh A."/>
            <person name="Wilkins M.J."/>
            <person name="Karaoz U."/>
            <person name="Brodie E.L."/>
            <person name="Williams K.H."/>
            <person name="Hubbard S.S."/>
            <person name="Banfield J.F."/>
        </authorList>
    </citation>
    <scope>NUCLEOTIDE SEQUENCE [LARGE SCALE GENOMIC DNA]</scope>
</reference>
<protein>
    <submittedName>
        <fullName evidence="4">Uncharacterized protein</fullName>
    </submittedName>
</protein>
<dbReference type="SUPFAM" id="SSF48452">
    <property type="entry name" value="TPR-like"/>
    <property type="match status" value="2"/>
</dbReference>
<dbReference type="PANTHER" id="PTHR44943">
    <property type="entry name" value="CELLULOSE SYNTHASE OPERON PROTEIN C"/>
    <property type="match status" value="1"/>
</dbReference>
<sequence length="389" mass="43223">MKVALFQFATNAVGKVPAVFENMLTLYLINGMEKSMKLQVIDLNPPGLGGEIISLTQILEEDEVLEATERVGAEFSIWGGLAFEARGKAAIESCDIEMFLSSPDKPRAAYKFLYNGLTGELQSANLSVNIPTLEDTIEEMLLSVSDFLDLDPEQLDMERIGEGLTHSDKAMTYFVYALRVAEDPESKLRLYLKAIASDPYFVSAYVNCAQLLLGEGRYGEAMRMLLRSESNLKGSPLEPDILNLLGVATMNMGMWDEAVKVWQRALSQQEDHIEALCNLGAAYSVQDMMAEAEAYYRKAISYDEDYPLAWFSLGRLLAHEERCDEAASAMRHYIELRPGDPWAYYILGSCMGILGKSEEAEFALAKATQLDPGGEAGNLALVELKQLRR</sequence>
<dbReference type="PROSITE" id="PS50005">
    <property type="entry name" value="TPR"/>
    <property type="match status" value="3"/>
</dbReference>
<name>A0A1F2WTE2_9ACTN</name>
<dbReference type="InterPro" id="IPR011990">
    <property type="entry name" value="TPR-like_helical_dom_sf"/>
</dbReference>
<dbReference type="PANTHER" id="PTHR44943:SF8">
    <property type="entry name" value="TPR REPEAT-CONTAINING PROTEIN MJ0263"/>
    <property type="match status" value="1"/>
</dbReference>
<feature type="repeat" description="TPR" evidence="3">
    <location>
        <begin position="239"/>
        <end position="272"/>
    </location>
</feature>
<dbReference type="Pfam" id="PF13181">
    <property type="entry name" value="TPR_8"/>
    <property type="match status" value="1"/>
</dbReference>
<feature type="repeat" description="TPR" evidence="3">
    <location>
        <begin position="307"/>
        <end position="340"/>
    </location>
</feature>
<dbReference type="InterPro" id="IPR051685">
    <property type="entry name" value="Ycf3/AcsC/BcsC/TPR_MFPF"/>
</dbReference>
<dbReference type="Gene3D" id="1.25.40.10">
    <property type="entry name" value="Tetratricopeptide repeat domain"/>
    <property type="match status" value="1"/>
</dbReference>
<keyword evidence="1" id="KW-0677">Repeat</keyword>
<dbReference type="InterPro" id="IPR019734">
    <property type="entry name" value="TPR_rpt"/>
</dbReference>
<proteinExistence type="predicted"/>
<dbReference type="EMBL" id="MELK01000006">
    <property type="protein sequence ID" value="OFW60174.1"/>
    <property type="molecule type" value="Genomic_DNA"/>
</dbReference>
<evidence type="ECO:0000313" key="5">
    <source>
        <dbReference type="Proteomes" id="UP000177876"/>
    </source>
</evidence>
<feature type="repeat" description="TPR" evidence="3">
    <location>
        <begin position="273"/>
        <end position="306"/>
    </location>
</feature>